<comment type="caution">
    <text evidence="6">The sequence shown here is derived from an EMBL/GenBank/DDBJ whole genome shotgun (WGS) entry which is preliminary data.</text>
</comment>
<dbReference type="PROSITE" id="PS51387">
    <property type="entry name" value="FAD_PCMH"/>
    <property type="match status" value="1"/>
</dbReference>
<accession>A0A8K0SV29</accession>
<dbReference type="SUPFAM" id="SSF56176">
    <property type="entry name" value="FAD-binding/transporter-associated domain-like"/>
    <property type="match status" value="1"/>
</dbReference>
<dbReference type="InterPro" id="IPR036318">
    <property type="entry name" value="FAD-bd_PCMH-like_sf"/>
</dbReference>
<evidence type="ECO:0000256" key="2">
    <source>
        <dbReference type="ARBA" id="ARBA00022630"/>
    </source>
</evidence>
<evidence type="ECO:0000256" key="4">
    <source>
        <dbReference type="ARBA" id="ARBA00023002"/>
    </source>
</evidence>
<evidence type="ECO:0000256" key="3">
    <source>
        <dbReference type="ARBA" id="ARBA00022827"/>
    </source>
</evidence>
<evidence type="ECO:0000313" key="7">
    <source>
        <dbReference type="Proteomes" id="UP000813444"/>
    </source>
</evidence>
<reference evidence="6" key="1">
    <citation type="journal article" date="2021" name="Nat. Commun.">
        <title>Genetic determinants of endophytism in the Arabidopsis root mycobiome.</title>
        <authorList>
            <person name="Mesny F."/>
            <person name="Miyauchi S."/>
            <person name="Thiergart T."/>
            <person name="Pickel B."/>
            <person name="Atanasova L."/>
            <person name="Karlsson M."/>
            <person name="Huettel B."/>
            <person name="Barry K.W."/>
            <person name="Haridas S."/>
            <person name="Chen C."/>
            <person name="Bauer D."/>
            <person name="Andreopoulos W."/>
            <person name="Pangilinan J."/>
            <person name="LaButti K."/>
            <person name="Riley R."/>
            <person name="Lipzen A."/>
            <person name="Clum A."/>
            <person name="Drula E."/>
            <person name="Henrissat B."/>
            <person name="Kohler A."/>
            <person name="Grigoriev I.V."/>
            <person name="Martin F.M."/>
            <person name="Hacquard S."/>
        </authorList>
    </citation>
    <scope>NUCLEOTIDE SEQUENCE</scope>
    <source>
        <strain evidence="6">MPI-CAGE-CH-0235</strain>
    </source>
</reference>
<keyword evidence="2" id="KW-0285">Flavoprotein</keyword>
<dbReference type="GO" id="GO:0016491">
    <property type="term" value="F:oxidoreductase activity"/>
    <property type="evidence" value="ECO:0007669"/>
    <property type="project" value="UniProtKB-KW"/>
</dbReference>
<dbReference type="EMBL" id="JAGPNK010000004">
    <property type="protein sequence ID" value="KAH7322432.1"/>
    <property type="molecule type" value="Genomic_DNA"/>
</dbReference>
<dbReference type="GO" id="GO:0071949">
    <property type="term" value="F:FAD binding"/>
    <property type="evidence" value="ECO:0007669"/>
    <property type="project" value="InterPro"/>
</dbReference>
<dbReference type="OrthoDB" id="2151789at2759"/>
<protein>
    <recommendedName>
        <fullName evidence="5">FAD-binding PCMH-type domain-containing protein</fullName>
    </recommendedName>
</protein>
<keyword evidence="4" id="KW-0560">Oxidoreductase</keyword>
<proteinExistence type="inferred from homology"/>
<keyword evidence="7" id="KW-1185">Reference proteome</keyword>
<dbReference type="InterPro" id="IPR050416">
    <property type="entry name" value="FAD-linked_Oxidoreductase"/>
</dbReference>
<feature type="domain" description="FAD-binding PCMH-type" evidence="5">
    <location>
        <begin position="62"/>
        <end position="242"/>
    </location>
</feature>
<keyword evidence="3" id="KW-0274">FAD</keyword>
<gene>
    <name evidence="6" type="ORF">B0I35DRAFT_476385</name>
</gene>
<dbReference type="PANTHER" id="PTHR42973:SF22">
    <property type="entry name" value="FAD-BINDING PCMH-TYPE DOMAIN-CONTAINING PROTEIN-RELATED"/>
    <property type="match status" value="1"/>
</dbReference>
<evidence type="ECO:0000313" key="6">
    <source>
        <dbReference type="EMBL" id="KAH7322432.1"/>
    </source>
</evidence>
<comment type="similarity">
    <text evidence="1">Belongs to the oxygen-dependent FAD-linked oxidoreductase family.</text>
</comment>
<evidence type="ECO:0000259" key="5">
    <source>
        <dbReference type="PROSITE" id="PS51387"/>
    </source>
</evidence>
<dbReference type="InterPro" id="IPR006094">
    <property type="entry name" value="Oxid_FAD_bind_N"/>
</dbReference>
<evidence type="ECO:0000256" key="1">
    <source>
        <dbReference type="ARBA" id="ARBA00005466"/>
    </source>
</evidence>
<dbReference type="Proteomes" id="UP000813444">
    <property type="component" value="Unassembled WGS sequence"/>
</dbReference>
<dbReference type="InterPro" id="IPR016169">
    <property type="entry name" value="FAD-bd_PCMH_sub2"/>
</dbReference>
<sequence>MSSVYTAFFRASAFAAIASAAATGDGKSICDLANSQLPGLISYAGASAYTASQNVFYTGQERELTPDCVFRPETASQVSEFIKLVAKSGPCDNSGQFAPQFAVRSGGHTLFGGAANIQGGVTIDMRGLDSFQISDDHKVASVGGGTIWSDLYPKLEPYNLTVMGARIPGIGVGGFSLGGGMSFLARKHGWTCDNIYGYEVVLASGEIVHATADSHSDLWLALKGGSSNFGIVTRYDLAAFPQEQMWGGIVSYNFTKENVAAQINAFHQFMLPENFDGSAMMSMIVGFQPPTGFSISNSLFYMEPVPNPPAFQGFMATPSVFSTLSLGTVSETVNAFGPFLPPNVNRATELVYSFKNSDLDVLTKLFETWETDIQKIADLEGLNCQFLLQPQAITNGTNSLGLSPEEKDLIMVDITIVYDNASDDALVEKHLELMFNNQLQIVDERGLLIPFKYLNYADKSQNPLDSYGPRMKSQLQSVARKYDPKGLYQKAMPGGYKLF</sequence>
<dbReference type="AlphaFoldDB" id="A0A8K0SV29"/>
<dbReference type="Gene3D" id="3.30.465.10">
    <property type="match status" value="1"/>
</dbReference>
<dbReference type="PANTHER" id="PTHR42973">
    <property type="entry name" value="BINDING OXIDOREDUCTASE, PUTATIVE (AFU_ORTHOLOGUE AFUA_1G17690)-RELATED"/>
    <property type="match status" value="1"/>
</dbReference>
<dbReference type="InterPro" id="IPR016166">
    <property type="entry name" value="FAD-bd_PCMH"/>
</dbReference>
<organism evidence="6 7">
    <name type="scientific">Stachybotrys elegans</name>
    <dbReference type="NCBI Taxonomy" id="80388"/>
    <lineage>
        <taxon>Eukaryota</taxon>
        <taxon>Fungi</taxon>
        <taxon>Dikarya</taxon>
        <taxon>Ascomycota</taxon>
        <taxon>Pezizomycotina</taxon>
        <taxon>Sordariomycetes</taxon>
        <taxon>Hypocreomycetidae</taxon>
        <taxon>Hypocreales</taxon>
        <taxon>Stachybotryaceae</taxon>
        <taxon>Stachybotrys</taxon>
    </lineage>
</organism>
<dbReference type="Pfam" id="PF01565">
    <property type="entry name" value="FAD_binding_4"/>
    <property type="match status" value="1"/>
</dbReference>
<name>A0A8K0SV29_9HYPO</name>